<organism evidence="1 2">
    <name type="scientific">Fusobacterium ulcerans</name>
    <dbReference type="NCBI Taxonomy" id="861"/>
    <lineage>
        <taxon>Bacteria</taxon>
        <taxon>Fusobacteriati</taxon>
        <taxon>Fusobacteriota</taxon>
        <taxon>Fusobacteriia</taxon>
        <taxon>Fusobacteriales</taxon>
        <taxon>Fusobacteriaceae</taxon>
        <taxon>Fusobacterium</taxon>
    </lineage>
</organism>
<accession>A0AAX2JCA8</accession>
<gene>
    <name evidence="1" type="ORF">NCTC12112_01500</name>
</gene>
<evidence type="ECO:0000313" key="2">
    <source>
        <dbReference type="Proteomes" id="UP000249008"/>
    </source>
</evidence>
<sequence length="288" mass="30284">MIEKIMKAVKSGNKKRGRNITVGAVVGMLLSCTAVMGADDNYLWIKEDGGAIKFNTGVTTDVDGNGGNWSTDNTYTENAWDAATQTYTNNMTLSSSKNNGNNGYNDISYGFRLSGDLSKFNFINNGLIATTGNTRYGYGIYNSAVSMETLTNSGLVVGISSSSGYGINSTKSIEILINNGLVVGTGGFNGYGIYIDYGISIGSLINSGLIVGIAGDDRDESGYGIYQGKNSTIKTLTNNGLIVGKSYQAYGIEIGGKSIESLTNSGLIAGIRTSGYSGGYGFMLTMLM</sequence>
<dbReference type="AlphaFoldDB" id="A0AAX2JCA8"/>
<proteinExistence type="predicted"/>
<reference evidence="1 2" key="1">
    <citation type="submission" date="2018-06" db="EMBL/GenBank/DDBJ databases">
        <authorList>
            <consortium name="Pathogen Informatics"/>
            <person name="Doyle S."/>
        </authorList>
    </citation>
    <scope>NUCLEOTIDE SEQUENCE [LARGE SCALE GENOMIC DNA]</scope>
    <source>
        <strain evidence="1 2">NCTC12112</strain>
    </source>
</reference>
<dbReference type="EMBL" id="LS483487">
    <property type="protein sequence ID" value="SQJ02614.1"/>
    <property type="molecule type" value="Genomic_DNA"/>
</dbReference>
<dbReference type="PROSITE" id="PS51257">
    <property type="entry name" value="PROKAR_LIPOPROTEIN"/>
    <property type="match status" value="1"/>
</dbReference>
<protein>
    <recommendedName>
        <fullName evidence="3">Autotransporter outer membrane beta-barrel domain-containing protein</fullName>
    </recommendedName>
</protein>
<evidence type="ECO:0000313" key="1">
    <source>
        <dbReference type="EMBL" id="SQJ02614.1"/>
    </source>
</evidence>
<dbReference type="Proteomes" id="UP000249008">
    <property type="component" value="Chromosome 1"/>
</dbReference>
<evidence type="ECO:0008006" key="3">
    <source>
        <dbReference type="Google" id="ProtNLM"/>
    </source>
</evidence>
<dbReference type="RefSeq" id="WP_005977263.1">
    <property type="nucleotide sequence ID" value="NZ_CABKNW010000002.1"/>
</dbReference>
<name>A0AAX2JCA8_9FUSO</name>